<evidence type="ECO:0000256" key="1">
    <source>
        <dbReference type="ARBA" id="ARBA00004370"/>
    </source>
</evidence>
<dbReference type="CDD" id="cd07023">
    <property type="entry name" value="S49_Sppa_N_C"/>
    <property type="match status" value="1"/>
</dbReference>
<dbReference type="Proteomes" id="UP000820977">
    <property type="component" value="Unassembled WGS sequence"/>
</dbReference>
<dbReference type="Pfam" id="PF01343">
    <property type="entry name" value="Peptidase_S49"/>
    <property type="match status" value="2"/>
</dbReference>
<evidence type="ECO:0000313" key="9">
    <source>
        <dbReference type="EMBL" id="NPE26073.1"/>
    </source>
</evidence>
<dbReference type="PANTHER" id="PTHR33209:SF1">
    <property type="entry name" value="PEPTIDASE S49 DOMAIN-CONTAINING PROTEIN"/>
    <property type="match status" value="1"/>
</dbReference>
<keyword evidence="7" id="KW-1133">Transmembrane helix</keyword>
<keyword evidence="4" id="KW-0378">Hydrolase</keyword>
<sequence>MKDFFKQMFATIAGILVLTIVTGILGVMSIVGMVASGSATKNVSDNTVLVINLQGVMEERAEDNIMAELTGQTMQNIGLDDMLNAIEKAKNNENIKGIYIEAGLFSVDSYASMQAVRRALADFRKSGKWIVAYGDTYTQGTYYLASVADKVLLNPSGQIDWHGVAAQPMFLKDLMAKFGIKMQLAKVGKYKSAPEMFTADGMSEPNREQMTAYIKGIWENVCKEVSASRKISVETLNTYADNFITLDDTKNYVKYKMADKLVYTDEIKDEIRKMMKLDKDDDINTVGLADMKQLKGGKDKGDEIAVYYAYGDIVDSEAGGSMMSQGHKIVGTKVCKDLEKLMNDDDVKAVVLRVNSGGGSAYASEQIWHSVKKLKEKKPVVVSMGGMAASGGYYISCVSNWIVAEPTTLTGSIGIFGMFPDMSGLLTQKLGVKFDEVKTNKYSAFGTQARPFNEEEMAYLNAYIDRGYNLFRNRVAEGRKMKTENVEKLAQGRVWLGQDAWRNKLVDELGGLDKAVAKAAALAKVKEYHTAAYPAKADWMEQFMNKASGGSYIDNSMRAALGEYYEPFMLLKDINKQNAIQARIPYIIKVK</sequence>
<evidence type="ECO:0000256" key="7">
    <source>
        <dbReference type="SAM" id="Phobius"/>
    </source>
</evidence>
<accession>A0ABX2B6J5</accession>
<protein>
    <submittedName>
        <fullName evidence="9">Signal peptide peptidase SppA</fullName>
    </submittedName>
</protein>
<dbReference type="NCBIfam" id="TIGR00705">
    <property type="entry name" value="SppA_67K"/>
    <property type="match status" value="1"/>
</dbReference>
<dbReference type="Gene3D" id="6.20.330.10">
    <property type="match status" value="1"/>
</dbReference>
<organism evidence="9 10">
    <name type="scientific">Xylanibacter caecicola</name>
    <dbReference type="NCBI Taxonomy" id="2736294"/>
    <lineage>
        <taxon>Bacteria</taxon>
        <taxon>Pseudomonadati</taxon>
        <taxon>Bacteroidota</taxon>
        <taxon>Bacteroidia</taxon>
        <taxon>Bacteroidales</taxon>
        <taxon>Prevotellaceae</taxon>
        <taxon>Xylanibacter</taxon>
    </lineage>
</organism>
<dbReference type="Gene3D" id="3.90.226.10">
    <property type="entry name" value="2-enoyl-CoA Hydratase, Chain A, domain 1"/>
    <property type="match status" value="3"/>
</dbReference>
<dbReference type="InterPro" id="IPR047272">
    <property type="entry name" value="S49_SppA_C"/>
</dbReference>
<dbReference type="PIRSF" id="PIRSF001217">
    <property type="entry name" value="Protease_4_SppA"/>
    <property type="match status" value="1"/>
</dbReference>
<comment type="similarity">
    <text evidence="2">Belongs to the peptidase S49 family.</text>
</comment>
<feature type="transmembrane region" description="Helical" evidence="7">
    <location>
        <begin position="12"/>
        <end position="35"/>
    </location>
</feature>
<evidence type="ECO:0000256" key="4">
    <source>
        <dbReference type="ARBA" id="ARBA00022801"/>
    </source>
</evidence>
<keyword evidence="10" id="KW-1185">Reference proteome</keyword>
<comment type="caution">
    <text evidence="9">The sequence shown here is derived from an EMBL/GenBank/DDBJ whole genome shotgun (WGS) entry which is preliminary data.</text>
</comment>
<keyword evidence="3" id="KW-0645">Protease</keyword>
<dbReference type="NCBIfam" id="TIGR00706">
    <property type="entry name" value="SppA_dom"/>
    <property type="match status" value="1"/>
</dbReference>
<evidence type="ECO:0000256" key="3">
    <source>
        <dbReference type="ARBA" id="ARBA00022670"/>
    </source>
</evidence>
<evidence type="ECO:0000259" key="8">
    <source>
        <dbReference type="Pfam" id="PF01343"/>
    </source>
</evidence>
<name>A0ABX2B6J5_9BACT</name>
<dbReference type="RefSeq" id="WP_172345540.1">
    <property type="nucleotide sequence ID" value="NZ_CASYYZ010000066.1"/>
</dbReference>
<gene>
    <name evidence="9" type="primary">sppA</name>
    <name evidence="9" type="ORF">HPS54_11235</name>
</gene>
<keyword evidence="7" id="KW-0812">Transmembrane</keyword>
<reference evidence="9 10" key="1">
    <citation type="submission" date="2020-05" db="EMBL/GenBank/DDBJ databases">
        <title>Distinct polysaccharide utilization as determinants for interspecies competition between intestinal Prevotella spp.</title>
        <authorList>
            <person name="Galvez E.J.C."/>
            <person name="Iljazovic A."/>
            <person name="Strowig T."/>
        </authorList>
    </citation>
    <scope>NUCLEOTIDE SEQUENCE [LARGE SCALE GENOMIC DNA]</scope>
    <source>
        <strain evidence="9 10">PCHR</strain>
    </source>
</reference>
<keyword evidence="6 7" id="KW-0472">Membrane</keyword>
<proteinExistence type="inferred from homology"/>
<dbReference type="SUPFAM" id="SSF52096">
    <property type="entry name" value="ClpP/crotonase"/>
    <property type="match status" value="2"/>
</dbReference>
<dbReference type="InterPro" id="IPR002142">
    <property type="entry name" value="Peptidase_S49"/>
</dbReference>
<comment type="subcellular location">
    <subcellularLocation>
        <location evidence="1">Membrane</location>
    </subcellularLocation>
</comment>
<dbReference type="InterPro" id="IPR029045">
    <property type="entry name" value="ClpP/crotonase-like_dom_sf"/>
</dbReference>
<keyword evidence="5" id="KW-0720">Serine protease</keyword>
<evidence type="ECO:0000256" key="6">
    <source>
        <dbReference type="ARBA" id="ARBA00023136"/>
    </source>
</evidence>
<evidence type="ECO:0000256" key="5">
    <source>
        <dbReference type="ARBA" id="ARBA00022825"/>
    </source>
</evidence>
<dbReference type="InterPro" id="IPR047217">
    <property type="entry name" value="S49_SppA_67K_type_N"/>
</dbReference>
<dbReference type="EMBL" id="JABKKJ010000027">
    <property type="protein sequence ID" value="NPE26073.1"/>
    <property type="molecule type" value="Genomic_DNA"/>
</dbReference>
<evidence type="ECO:0000256" key="2">
    <source>
        <dbReference type="ARBA" id="ARBA00008683"/>
    </source>
</evidence>
<feature type="domain" description="Peptidase S49" evidence="8">
    <location>
        <begin position="373"/>
        <end position="526"/>
    </location>
</feature>
<dbReference type="InterPro" id="IPR004634">
    <property type="entry name" value="Pept_S49_pIV"/>
</dbReference>
<dbReference type="CDD" id="cd07018">
    <property type="entry name" value="S49_SppA_67K_type"/>
    <property type="match status" value="1"/>
</dbReference>
<evidence type="ECO:0000313" key="10">
    <source>
        <dbReference type="Proteomes" id="UP000820977"/>
    </source>
</evidence>
<dbReference type="PANTHER" id="PTHR33209">
    <property type="entry name" value="PROTEASE 4"/>
    <property type="match status" value="1"/>
</dbReference>
<dbReference type="InterPro" id="IPR004635">
    <property type="entry name" value="Pept_S49_SppA"/>
</dbReference>
<feature type="domain" description="Peptidase S49" evidence="8">
    <location>
        <begin position="123"/>
        <end position="276"/>
    </location>
</feature>